<feature type="domain" description="Aminoglycoside phosphotransferase" evidence="1">
    <location>
        <begin position="140"/>
        <end position="274"/>
    </location>
</feature>
<dbReference type="Pfam" id="PF01636">
    <property type="entry name" value="APH"/>
    <property type="match status" value="1"/>
</dbReference>
<name>A0ABW7AQQ0_9ACTN</name>
<organism evidence="2 3">
    <name type="scientific">Nonomuraea marmarensis</name>
    <dbReference type="NCBI Taxonomy" id="3351344"/>
    <lineage>
        <taxon>Bacteria</taxon>
        <taxon>Bacillati</taxon>
        <taxon>Actinomycetota</taxon>
        <taxon>Actinomycetes</taxon>
        <taxon>Streptosporangiales</taxon>
        <taxon>Streptosporangiaceae</taxon>
        <taxon>Nonomuraea</taxon>
    </lineage>
</organism>
<dbReference type="InterPro" id="IPR011009">
    <property type="entry name" value="Kinase-like_dom_sf"/>
</dbReference>
<dbReference type="SUPFAM" id="SSF56112">
    <property type="entry name" value="Protein kinase-like (PK-like)"/>
    <property type="match status" value="1"/>
</dbReference>
<dbReference type="EMBL" id="JBICRM010000039">
    <property type="protein sequence ID" value="MFG1709729.1"/>
    <property type="molecule type" value="Genomic_DNA"/>
</dbReference>
<accession>A0ABW7AQQ0</accession>
<protein>
    <submittedName>
        <fullName evidence="2">Phosphotransferase</fullName>
    </submittedName>
</protein>
<keyword evidence="3" id="KW-1185">Reference proteome</keyword>
<sequence>MITTLTGDLTDLVRESLGDPLAEIGDHRVELLDHGPGMLSTASLHRVHGTTTSGVTWSFFVKSVHSIRHWAGYETIPEQVRDQLVAHFPWRADVDVYLAGRALPGGLRMPRMYRLADLGDDRLVMWLEDVTVAPGGWDLDRYRSAARLLGELAAAHPVAGARQPLNLGLRYYLSAPVANLFLPILRDPETWRHPLVDRNADPLLRADLLALADRIDPLVQALDRLPHTLVHGDASPGNLLVPADGSAEFVAIDWSWPYPAAVGFDLGQLLIGRAHTGELAPEDLPAVHEAIETAYAASVAGLASPGEISFGYVASLVLRSAWNAIPFDRLGQEPTPELHELFRKRAGLARFIVDLGRSLPT</sequence>
<dbReference type="InterPro" id="IPR002575">
    <property type="entry name" value="Aminoglycoside_PTrfase"/>
</dbReference>
<evidence type="ECO:0000313" key="2">
    <source>
        <dbReference type="EMBL" id="MFG1709729.1"/>
    </source>
</evidence>
<dbReference type="RefSeq" id="WP_393174785.1">
    <property type="nucleotide sequence ID" value="NZ_JBICRM010000039.1"/>
</dbReference>
<dbReference type="Proteomes" id="UP001603978">
    <property type="component" value="Unassembled WGS sequence"/>
</dbReference>
<comment type="caution">
    <text evidence="2">The sequence shown here is derived from an EMBL/GenBank/DDBJ whole genome shotgun (WGS) entry which is preliminary data.</text>
</comment>
<reference evidence="2 3" key="1">
    <citation type="submission" date="2024-10" db="EMBL/GenBank/DDBJ databases">
        <authorList>
            <person name="Topkara A.R."/>
            <person name="Saygin H."/>
        </authorList>
    </citation>
    <scope>NUCLEOTIDE SEQUENCE [LARGE SCALE GENOMIC DNA]</scope>
    <source>
        <strain evidence="2 3">M3C6</strain>
    </source>
</reference>
<evidence type="ECO:0000313" key="3">
    <source>
        <dbReference type="Proteomes" id="UP001603978"/>
    </source>
</evidence>
<dbReference type="Gene3D" id="3.90.1200.10">
    <property type="match status" value="1"/>
</dbReference>
<evidence type="ECO:0000259" key="1">
    <source>
        <dbReference type="Pfam" id="PF01636"/>
    </source>
</evidence>
<gene>
    <name evidence="2" type="ORF">ACFLIM_41770</name>
</gene>
<proteinExistence type="predicted"/>